<dbReference type="SUPFAM" id="SSF159501">
    <property type="entry name" value="EreA/ChaN-like"/>
    <property type="match status" value="1"/>
</dbReference>
<organism evidence="2 3">
    <name type="scientific">Pseudonocardia ammonioxydans</name>
    <dbReference type="NCBI Taxonomy" id="260086"/>
    <lineage>
        <taxon>Bacteria</taxon>
        <taxon>Bacillati</taxon>
        <taxon>Actinomycetota</taxon>
        <taxon>Actinomycetes</taxon>
        <taxon>Pseudonocardiales</taxon>
        <taxon>Pseudonocardiaceae</taxon>
        <taxon>Pseudonocardia</taxon>
    </lineage>
</organism>
<keyword evidence="1" id="KW-0732">Signal</keyword>
<dbReference type="GO" id="GO:0046677">
    <property type="term" value="P:response to antibiotic"/>
    <property type="evidence" value="ECO:0007669"/>
    <property type="project" value="InterPro"/>
</dbReference>
<proteinExistence type="predicted"/>
<dbReference type="AlphaFoldDB" id="A0A1I5CC58"/>
<feature type="chain" id="PRO_5039693923" evidence="1">
    <location>
        <begin position="19"/>
        <end position="453"/>
    </location>
</feature>
<dbReference type="EMBL" id="FOUY01000022">
    <property type="protein sequence ID" value="SFN84543.1"/>
    <property type="molecule type" value="Genomic_DNA"/>
</dbReference>
<keyword evidence="3" id="KW-1185">Reference proteome</keyword>
<sequence>MRSLAPAVVAVLAFGAAACQSAPATMSSDAPDTGDAVVAALGSAAYPIRTDAPLSDTEDLEAFGDMIGDARIASIGEATHSSHEFVAEQHRILRYLVEDKGFRTFAREVSWTTGERLDDYVVHGIGDPGAIMSNELQTFYGVHDTREFLELVEWMRERNTRAEPGDEVRFLGMDAGFAGLNGFDALDAHVHAQQPDLRPVFDRLRAELAPAPGWGLQQYLADRMSLPVEERRAVATRAESAAAMLQDAGPRPGADPDDHAWAVQRATAIAQVAREFAFDTTTPEGTAEAGRHREHSMLANITWWEQRTGHKIMVSSFNAHAAYEPIDRGFVPEPLGGLLRDRYGDDLVTAGTSFSSGSFNAEDADGFGEFRVGPPPPEHNGHTLAAVPHAAYLVDLRTVEDPARSWLAEPRPAYSAGNYYDPAENSVDVALGRAYDLLLHIDEVDAADLRKQP</sequence>
<dbReference type="InterPro" id="IPR014622">
    <property type="entry name" value="UCP036794_erythomycin"/>
</dbReference>
<dbReference type="CDD" id="cd14728">
    <property type="entry name" value="Ere-like"/>
    <property type="match status" value="1"/>
</dbReference>
<reference evidence="2 3" key="1">
    <citation type="submission" date="2016-10" db="EMBL/GenBank/DDBJ databases">
        <authorList>
            <person name="de Groot N.N."/>
        </authorList>
    </citation>
    <scope>NUCLEOTIDE SEQUENCE [LARGE SCALE GENOMIC DNA]</scope>
    <source>
        <strain evidence="2 3">CGMCC 4.1877</strain>
    </source>
</reference>
<dbReference type="InterPro" id="IPR052036">
    <property type="entry name" value="Hydrolase/PRTase-associated"/>
</dbReference>
<dbReference type="Pfam" id="PF05139">
    <property type="entry name" value="Erythro_esteras"/>
    <property type="match status" value="1"/>
</dbReference>
<dbReference type="Gene3D" id="3.40.1660.10">
    <property type="entry name" value="EreA-like (biosynthetic domain)"/>
    <property type="match status" value="1"/>
</dbReference>
<gene>
    <name evidence="2" type="ORF">SAMN05216207_1022107</name>
</gene>
<accession>A0A1I5CC58</accession>
<dbReference type="Gene3D" id="3.30.1870.10">
    <property type="entry name" value="EreA-like, domain 2"/>
    <property type="match status" value="1"/>
</dbReference>
<feature type="signal peptide" evidence="1">
    <location>
        <begin position="1"/>
        <end position="18"/>
    </location>
</feature>
<dbReference type="PIRSF" id="PIRSF036794">
    <property type="entry name" value="UCP_erythr_ester"/>
    <property type="match status" value="1"/>
</dbReference>
<dbReference type="Gene3D" id="1.20.1440.30">
    <property type="entry name" value="Biosynthetic Protein domain"/>
    <property type="match status" value="1"/>
</dbReference>
<dbReference type="STRING" id="260086.SAMN05216207_1022107"/>
<evidence type="ECO:0000256" key="1">
    <source>
        <dbReference type="SAM" id="SignalP"/>
    </source>
</evidence>
<evidence type="ECO:0000313" key="3">
    <source>
        <dbReference type="Proteomes" id="UP000199614"/>
    </source>
</evidence>
<evidence type="ECO:0000313" key="2">
    <source>
        <dbReference type="EMBL" id="SFN84543.1"/>
    </source>
</evidence>
<dbReference type="InterPro" id="IPR007815">
    <property type="entry name" value="Emycin_Estase"/>
</dbReference>
<name>A0A1I5CC58_PSUAM</name>
<dbReference type="Proteomes" id="UP000199614">
    <property type="component" value="Unassembled WGS sequence"/>
</dbReference>
<dbReference type="RefSeq" id="WP_093347296.1">
    <property type="nucleotide sequence ID" value="NZ_FOUY01000022.1"/>
</dbReference>
<dbReference type="PANTHER" id="PTHR31299:SF0">
    <property type="entry name" value="ESTERASE, PUTATIVE (AFU_ORTHOLOGUE AFUA_1G05850)-RELATED"/>
    <property type="match status" value="1"/>
</dbReference>
<dbReference type="PROSITE" id="PS51257">
    <property type="entry name" value="PROKAR_LIPOPROTEIN"/>
    <property type="match status" value="1"/>
</dbReference>
<dbReference type="PANTHER" id="PTHR31299">
    <property type="entry name" value="ESTERASE, PUTATIVE (AFU_ORTHOLOGUE AFUA_1G05850)-RELATED"/>
    <property type="match status" value="1"/>
</dbReference>
<protein>
    <submittedName>
        <fullName evidence="2">Erythromycin esterase</fullName>
    </submittedName>
</protein>
<dbReference type="OrthoDB" id="9810066at2"/>